<protein>
    <submittedName>
        <fullName evidence="1">Uncharacterized protein</fullName>
    </submittedName>
</protein>
<proteinExistence type="predicted"/>
<dbReference type="AlphaFoldDB" id="A0AA39TU91"/>
<sequence length="197" mass="21600">MANLTVSAKSGSAWGRNELLYFKIQIDGVDVPGFFSVAQLPGPNVPTVILSHVDRPSAPLFHDTRLFFAYLDDAMTAFDEPDGVIHCRKELSFEMRTVNIVNPEPQLIAEAIAAFHQNNLSRIAARPAPLQQEINPGITMRGSTPMFFKIPIMQCLIDNIVSGVHPQQPTIVQRCVQGVLGGGFYSSSTHSAHARCQ</sequence>
<keyword evidence="2" id="KW-1185">Reference proteome</keyword>
<dbReference type="EMBL" id="JAUEPS010000007">
    <property type="protein sequence ID" value="KAK0463679.1"/>
    <property type="molecule type" value="Genomic_DNA"/>
</dbReference>
<gene>
    <name evidence="1" type="ORF">EV420DRAFT_1638603</name>
</gene>
<reference evidence="1" key="1">
    <citation type="submission" date="2023-06" db="EMBL/GenBank/DDBJ databases">
        <authorList>
            <consortium name="Lawrence Berkeley National Laboratory"/>
            <person name="Ahrendt S."/>
            <person name="Sahu N."/>
            <person name="Indic B."/>
            <person name="Wong-Bajracharya J."/>
            <person name="Merenyi Z."/>
            <person name="Ke H.-M."/>
            <person name="Monk M."/>
            <person name="Kocsube S."/>
            <person name="Drula E."/>
            <person name="Lipzen A."/>
            <person name="Balint B."/>
            <person name="Henrissat B."/>
            <person name="Andreopoulos B."/>
            <person name="Martin F.M."/>
            <person name="Harder C.B."/>
            <person name="Rigling D."/>
            <person name="Ford K.L."/>
            <person name="Foster G.D."/>
            <person name="Pangilinan J."/>
            <person name="Papanicolaou A."/>
            <person name="Barry K."/>
            <person name="LaButti K."/>
            <person name="Viragh M."/>
            <person name="Koriabine M."/>
            <person name="Yan M."/>
            <person name="Riley R."/>
            <person name="Champramary S."/>
            <person name="Plett K.L."/>
            <person name="Tsai I.J."/>
            <person name="Slot J."/>
            <person name="Sipos G."/>
            <person name="Plett J."/>
            <person name="Nagy L.G."/>
            <person name="Grigoriev I.V."/>
        </authorList>
    </citation>
    <scope>NUCLEOTIDE SEQUENCE</scope>
    <source>
        <strain evidence="1">CCBAS 213</strain>
    </source>
</reference>
<organism evidence="1 2">
    <name type="scientific">Armillaria tabescens</name>
    <name type="common">Ringless honey mushroom</name>
    <name type="synonym">Agaricus tabescens</name>
    <dbReference type="NCBI Taxonomy" id="1929756"/>
    <lineage>
        <taxon>Eukaryota</taxon>
        <taxon>Fungi</taxon>
        <taxon>Dikarya</taxon>
        <taxon>Basidiomycota</taxon>
        <taxon>Agaricomycotina</taxon>
        <taxon>Agaricomycetes</taxon>
        <taxon>Agaricomycetidae</taxon>
        <taxon>Agaricales</taxon>
        <taxon>Marasmiineae</taxon>
        <taxon>Physalacriaceae</taxon>
        <taxon>Desarmillaria</taxon>
    </lineage>
</organism>
<dbReference type="Proteomes" id="UP001175211">
    <property type="component" value="Unassembled WGS sequence"/>
</dbReference>
<comment type="caution">
    <text evidence="1">The sequence shown here is derived from an EMBL/GenBank/DDBJ whole genome shotgun (WGS) entry which is preliminary data.</text>
</comment>
<name>A0AA39TU91_ARMTA</name>
<dbReference type="GeneID" id="85360397"/>
<accession>A0AA39TU91</accession>
<dbReference type="RefSeq" id="XP_060334989.1">
    <property type="nucleotide sequence ID" value="XM_060476849.1"/>
</dbReference>
<evidence type="ECO:0000313" key="1">
    <source>
        <dbReference type="EMBL" id="KAK0463679.1"/>
    </source>
</evidence>
<evidence type="ECO:0000313" key="2">
    <source>
        <dbReference type="Proteomes" id="UP001175211"/>
    </source>
</evidence>